<evidence type="ECO:0000313" key="5">
    <source>
        <dbReference type="Proteomes" id="UP001176940"/>
    </source>
</evidence>
<dbReference type="SMART" id="SM00276">
    <property type="entry name" value="GLECT"/>
    <property type="match status" value="1"/>
</dbReference>
<accession>A0ABN9L2B1</accession>
<dbReference type="InterPro" id="IPR036388">
    <property type="entry name" value="WH-like_DNA-bd_sf"/>
</dbReference>
<evidence type="ECO:0000313" key="4">
    <source>
        <dbReference type="EMBL" id="CAJ0931517.1"/>
    </source>
</evidence>
<evidence type="ECO:0000256" key="1">
    <source>
        <dbReference type="ARBA" id="ARBA00022734"/>
    </source>
</evidence>
<keyword evidence="5" id="KW-1185">Reference proteome</keyword>
<dbReference type="InterPro" id="IPR013320">
    <property type="entry name" value="ConA-like_dom_sf"/>
</dbReference>
<dbReference type="EMBL" id="CAUEEQ010007776">
    <property type="protein sequence ID" value="CAJ0931517.1"/>
    <property type="molecule type" value="Genomic_DNA"/>
</dbReference>
<dbReference type="Pfam" id="PF00337">
    <property type="entry name" value="Gal-bind_lectin"/>
    <property type="match status" value="1"/>
</dbReference>
<comment type="caution">
    <text evidence="4">The sequence shown here is derived from an EMBL/GenBank/DDBJ whole genome shotgun (WGS) entry which is preliminary data.</text>
</comment>
<evidence type="ECO:0000256" key="2">
    <source>
        <dbReference type="RuleBase" id="RU102079"/>
    </source>
</evidence>
<keyword evidence="1 2" id="KW-0430">Lectin</keyword>
<dbReference type="InterPro" id="IPR009057">
    <property type="entry name" value="Homeodomain-like_sf"/>
</dbReference>
<dbReference type="Proteomes" id="UP001176940">
    <property type="component" value="Unassembled WGS sequence"/>
</dbReference>
<reference evidence="4" key="1">
    <citation type="submission" date="2023-07" db="EMBL/GenBank/DDBJ databases">
        <authorList>
            <person name="Stuckert A."/>
        </authorList>
    </citation>
    <scope>NUCLEOTIDE SEQUENCE</scope>
</reference>
<evidence type="ECO:0000259" key="3">
    <source>
        <dbReference type="PROSITE" id="PS51304"/>
    </source>
</evidence>
<dbReference type="InterPro" id="IPR044156">
    <property type="entry name" value="Galectin-like"/>
</dbReference>
<dbReference type="SUPFAM" id="SSF46689">
    <property type="entry name" value="Homeodomain-like"/>
    <property type="match status" value="1"/>
</dbReference>
<organism evidence="4 5">
    <name type="scientific">Ranitomeya imitator</name>
    <name type="common">mimic poison frog</name>
    <dbReference type="NCBI Taxonomy" id="111125"/>
    <lineage>
        <taxon>Eukaryota</taxon>
        <taxon>Metazoa</taxon>
        <taxon>Chordata</taxon>
        <taxon>Craniata</taxon>
        <taxon>Vertebrata</taxon>
        <taxon>Euteleostomi</taxon>
        <taxon>Amphibia</taxon>
        <taxon>Batrachia</taxon>
        <taxon>Anura</taxon>
        <taxon>Neobatrachia</taxon>
        <taxon>Hyloidea</taxon>
        <taxon>Dendrobatidae</taxon>
        <taxon>Dendrobatinae</taxon>
        <taxon>Ranitomeya</taxon>
    </lineage>
</organism>
<dbReference type="Gene3D" id="1.10.10.10">
    <property type="entry name" value="Winged helix-like DNA-binding domain superfamily/Winged helix DNA-binding domain"/>
    <property type="match status" value="1"/>
</dbReference>
<sequence>MRLLVFLCSRMLRSQVSHITLARLTLTLQKGAAGRRLNCQFIYSLWDCRTKLSAMLSIPIGILRHEDRRFPTPVLKQVIIYPHLLIELIVINVGAVTLHNLAAFFIDAEINSGTDLAIDTLTMVISKETHAAIIALHKNGLTGKSIAATKIAPQSTIYRIIKNFKERASIVVKKAPGRRRKTSKRQDRILKLFQLRDRTTSSAELAQEWQKAGEIFEMLNLELSQGESLKLKGKLPGDAKNFSFNLGRSASDIGLHFSPRFNENTIVCNSKRSNNWEKEQRDGHQCFSPGTEVKISIHFHGDKFVVKLPDGHEISFPNRHGYDKLTYLSVKGDFKVTSFKYE</sequence>
<protein>
    <recommendedName>
        <fullName evidence="2">Galectin</fullName>
    </recommendedName>
</protein>
<gene>
    <name evidence="4" type="ORF">RIMI_LOCUS4735045</name>
</gene>
<dbReference type="CDD" id="cd00070">
    <property type="entry name" value="GLECT"/>
    <property type="match status" value="1"/>
</dbReference>
<name>A0ABN9L2B1_9NEOB</name>
<dbReference type="SUPFAM" id="SSF49899">
    <property type="entry name" value="Concanavalin A-like lectins/glucanases"/>
    <property type="match status" value="1"/>
</dbReference>
<dbReference type="PANTHER" id="PTHR11346:SF104">
    <property type="entry name" value="GALECTIN-2"/>
    <property type="match status" value="1"/>
</dbReference>
<proteinExistence type="predicted"/>
<dbReference type="PANTHER" id="PTHR11346">
    <property type="entry name" value="GALECTIN"/>
    <property type="match status" value="1"/>
</dbReference>
<dbReference type="Gene3D" id="2.60.120.200">
    <property type="match status" value="1"/>
</dbReference>
<dbReference type="SMART" id="SM00908">
    <property type="entry name" value="Gal-bind_lectin"/>
    <property type="match status" value="1"/>
</dbReference>
<feature type="domain" description="Galectin" evidence="3">
    <location>
        <begin position="215"/>
        <end position="342"/>
    </location>
</feature>
<dbReference type="InterPro" id="IPR001079">
    <property type="entry name" value="Galectin_CRD"/>
</dbReference>
<dbReference type="PROSITE" id="PS51304">
    <property type="entry name" value="GALECTIN"/>
    <property type="match status" value="1"/>
</dbReference>